<dbReference type="RefSeq" id="XP_007702232.1">
    <property type="nucleotide sequence ID" value="XM_007704042.1"/>
</dbReference>
<protein>
    <submittedName>
        <fullName evidence="1">Uncharacterized protein</fullName>
    </submittedName>
</protein>
<sequence length="181" mass="20423">MCTPCVTYTTRPFRSFQLPQYQPPLLSSPAPPTGLLTPLSLRGEQTHSQSLLKEARRRTHVLELWMLNESSHPILIHCADDTQPPLHHQSRLFPSPTSPTVLAHALRQRCCMSWSSWCLGVLGSSQSRQTTISTAFLLPGIRPPGHRIDAQLHSRVHRFPLSHRVKLELQTLACRPLALLH</sequence>
<reference evidence="2" key="2">
    <citation type="journal article" date="2013" name="PLoS Genet.">
        <title>Comparative genome structure, secondary metabolite, and effector coding capacity across Cochliobolus pathogens.</title>
        <authorList>
            <person name="Condon B.J."/>
            <person name="Leng Y."/>
            <person name="Wu D."/>
            <person name="Bushley K.E."/>
            <person name="Ohm R.A."/>
            <person name="Otillar R."/>
            <person name="Martin J."/>
            <person name="Schackwitz W."/>
            <person name="Grimwood J."/>
            <person name="MohdZainudin N."/>
            <person name="Xue C."/>
            <person name="Wang R."/>
            <person name="Manning V.A."/>
            <person name="Dhillon B."/>
            <person name="Tu Z.J."/>
            <person name="Steffenson B.J."/>
            <person name="Salamov A."/>
            <person name="Sun H."/>
            <person name="Lowry S."/>
            <person name="LaButti K."/>
            <person name="Han J."/>
            <person name="Copeland A."/>
            <person name="Lindquist E."/>
            <person name="Barry K."/>
            <person name="Schmutz J."/>
            <person name="Baker S.E."/>
            <person name="Ciuffetti L.M."/>
            <person name="Grigoriev I.V."/>
            <person name="Zhong S."/>
            <person name="Turgeon B.G."/>
        </authorList>
    </citation>
    <scope>NUCLEOTIDE SEQUENCE [LARGE SCALE GENOMIC DNA]</scope>
    <source>
        <strain evidence="2">ND90Pr / ATCC 201652</strain>
    </source>
</reference>
<gene>
    <name evidence="1" type="ORF">COCSADRAFT_224857</name>
</gene>
<dbReference type="Proteomes" id="UP000016934">
    <property type="component" value="Unassembled WGS sequence"/>
</dbReference>
<dbReference type="KEGG" id="bsc:COCSADRAFT_224857"/>
<dbReference type="HOGENOM" id="CLU_1488880_0_0_1"/>
<proteinExistence type="predicted"/>
<evidence type="ECO:0000313" key="1">
    <source>
        <dbReference type="EMBL" id="EMD61839.1"/>
    </source>
</evidence>
<organism evidence="1 2">
    <name type="scientific">Cochliobolus sativus (strain ND90Pr / ATCC 201652)</name>
    <name type="common">Common root rot and spot blotch fungus</name>
    <name type="synonym">Bipolaris sorokiniana</name>
    <dbReference type="NCBI Taxonomy" id="665912"/>
    <lineage>
        <taxon>Eukaryota</taxon>
        <taxon>Fungi</taxon>
        <taxon>Dikarya</taxon>
        <taxon>Ascomycota</taxon>
        <taxon>Pezizomycotina</taxon>
        <taxon>Dothideomycetes</taxon>
        <taxon>Pleosporomycetidae</taxon>
        <taxon>Pleosporales</taxon>
        <taxon>Pleosporineae</taxon>
        <taxon>Pleosporaceae</taxon>
        <taxon>Bipolaris</taxon>
    </lineage>
</organism>
<name>M2R3Q5_COCSN</name>
<reference evidence="1 2" key="1">
    <citation type="journal article" date="2012" name="PLoS Pathog.">
        <title>Diverse lifestyles and strategies of plant pathogenesis encoded in the genomes of eighteen Dothideomycetes fungi.</title>
        <authorList>
            <person name="Ohm R.A."/>
            <person name="Feau N."/>
            <person name="Henrissat B."/>
            <person name="Schoch C.L."/>
            <person name="Horwitz B.A."/>
            <person name="Barry K.W."/>
            <person name="Condon B.J."/>
            <person name="Copeland A.C."/>
            <person name="Dhillon B."/>
            <person name="Glaser F."/>
            <person name="Hesse C.N."/>
            <person name="Kosti I."/>
            <person name="LaButti K."/>
            <person name="Lindquist E.A."/>
            <person name="Lucas S."/>
            <person name="Salamov A.A."/>
            <person name="Bradshaw R.E."/>
            <person name="Ciuffetti L."/>
            <person name="Hamelin R.C."/>
            <person name="Kema G.H.J."/>
            <person name="Lawrence C."/>
            <person name="Scott J.A."/>
            <person name="Spatafora J.W."/>
            <person name="Turgeon B.G."/>
            <person name="de Wit P.J.G.M."/>
            <person name="Zhong S."/>
            <person name="Goodwin S.B."/>
            <person name="Grigoriev I.V."/>
        </authorList>
    </citation>
    <scope>NUCLEOTIDE SEQUENCE [LARGE SCALE GENOMIC DNA]</scope>
    <source>
        <strain evidence="2">ND90Pr / ATCC 201652</strain>
    </source>
</reference>
<dbReference type="GeneID" id="19134658"/>
<accession>M2R3Q5</accession>
<keyword evidence="2" id="KW-1185">Reference proteome</keyword>
<dbReference type="EMBL" id="KB445647">
    <property type="protein sequence ID" value="EMD61839.1"/>
    <property type="molecule type" value="Genomic_DNA"/>
</dbReference>
<dbReference type="AlphaFoldDB" id="M2R3Q5"/>
<evidence type="ECO:0000313" key="2">
    <source>
        <dbReference type="Proteomes" id="UP000016934"/>
    </source>
</evidence>